<comment type="caution">
    <text evidence="1">The sequence shown here is derived from an EMBL/GenBank/DDBJ whole genome shotgun (WGS) entry which is preliminary data.</text>
</comment>
<sequence>MLWLDQAEAVFKRMPDAVPQSVLDKITGTYVTAIGIKAAVRLNRRQKLTLRFANGPVEVLVPFKDLQFRSYLSPKTTFEFVMDGDRVKALRHWNAIAEFVLTRSEDGDTIDTMEEYEPADD</sequence>
<accession>A0ABW9DU65</accession>
<dbReference type="RefSeq" id="WP_408241520.1">
    <property type="nucleotide sequence ID" value="NZ_JAQQCF010000017.1"/>
</dbReference>
<gene>
    <name evidence="1" type="ORF">PQQ63_19550</name>
</gene>
<protein>
    <submittedName>
        <fullName evidence="1">Uncharacterized protein</fullName>
    </submittedName>
</protein>
<dbReference type="Proteomes" id="UP001629432">
    <property type="component" value="Unassembled WGS sequence"/>
</dbReference>
<organism evidence="1 2">
    <name type="scientific">Paraburkholderia metrosideri</name>
    <dbReference type="NCBI Taxonomy" id="580937"/>
    <lineage>
        <taxon>Bacteria</taxon>
        <taxon>Pseudomonadati</taxon>
        <taxon>Pseudomonadota</taxon>
        <taxon>Betaproteobacteria</taxon>
        <taxon>Burkholderiales</taxon>
        <taxon>Burkholderiaceae</taxon>
        <taxon>Paraburkholderia</taxon>
    </lineage>
</organism>
<keyword evidence="2" id="KW-1185">Reference proteome</keyword>
<proteinExistence type="predicted"/>
<name>A0ABW9DU65_9BURK</name>
<reference evidence="1 2" key="1">
    <citation type="journal article" date="2024" name="Chem. Sci.">
        <title>Discovery of megapolipeptins by genome mining of a Burkholderiales bacteria collection.</title>
        <authorList>
            <person name="Paulo B.S."/>
            <person name="Recchia M.J.J."/>
            <person name="Lee S."/>
            <person name="Fergusson C.H."/>
            <person name="Romanowski S.B."/>
            <person name="Hernandez A."/>
            <person name="Krull N."/>
            <person name="Liu D.Y."/>
            <person name="Cavanagh H."/>
            <person name="Bos A."/>
            <person name="Gray C.A."/>
            <person name="Murphy B.T."/>
            <person name="Linington R.G."/>
            <person name="Eustaquio A.S."/>
        </authorList>
    </citation>
    <scope>NUCLEOTIDE SEQUENCE [LARGE SCALE GENOMIC DNA]</scope>
    <source>
        <strain evidence="1 2">RL17-338-BIC-A</strain>
    </source>
</reference>
<evidence type="ECO:0000313" key="2">
    <source>
        <dbReference type="Proteomes" id="UP001629432"/>
    </source>
</evidence>
<evidence type="ECO:0000313" key="1">
    <source>
        <dbReference type="EMBL" id="MFM0638893.1"/>
    </source>
</evidence>
<dbReference type="EMBL" id="JAQQCF010000017">
    <property type="protein sequence ID" value="MFM0638893.1"/>
    <property type="molecule type" value="Genomic_DNA"/>
</dbReference>